<feature type="compositionally biased region" description="Polar residues" evidence="2">
    <location>
        <begin position="255"/>
        <end position="265"/>
    </location>
</feature>
<dbReference type="PANTHER" id="PTHR30204:SF93">
    <property type="entry name" value="HTH MERR-TYPE DOMAIN-CONTAINING PROTEIN"/>
    <property type="match status" value="1"/>
</dbReference>
<gene>
    <name evidence="4" type="ORF">GCM10009720_25280</name>
</gene>
<keyword evidence="1" id="KW-0238">DNA-binding</keyword>
<dbReference type="InterPro" id="IPR047057">
    <property type="entry name" value="MerR_fam"/>
</dbReference>
<reference evidence="4 5" key="1">
    <citation type="journal article" date="2019" name="Int. J. Syst. Evol. Microbiol.">
        <title>The Global Catalogue of Microorganisms (GCM) 10K type strain sequencing project: providing services to taxonomists for standard genome sequencing and annotation.</title>
        <authorList>
            <consortium name="The Broad Institute Genomics Platform"/>
            <consortium name="The Broad Institute Genome Sequencing Center for Infectious Disease"/>
            <person name="Wu L."/>
            <person name="Ma J."/>
        </authorList>
    </citation>
    <scope>NUCLEOTIDE SEQUENCE [LARGE SCALE GENOMIC DNA]</scope>
    <source>
        <strain evidence="4 5">JCM 13595</strain>
    </source>
</reference>
<protein>
    <submittedName>
        <fullName evidence="4">MerR family transcriptional regulator</fullName>
    </submittedName>
</protein>
<dbReference type="Gene3D" id="1.10.1660.10">
    <property type="match status" value="1"/>
</dbReference>
<dbReference type="SMART" id="SM00422">
    <property type="entry name" value="HTH_MERR"/>
    <property type="match status" value="1"/>
</dbReference>
<feature type="compositionally biased region" description="Basic and acidic residues" evidence="2">
    <location>
        <begin position="243"/>
        <end position="254"/>
    </location>
</feature>
<name>A0ABN2UU08_9MICC</name>
<feature type="domain" description="HTH merR-type" evidence="3">
    <location>
        <begin position="15"/>
        <end position="83"/>
    </location>
</feature>
<keyword evidence="5" id="KW-1185">Reference proteome</keyword>
<evidence type="ECO:0000256" key="1">
    <source>
        <dbReference type="ARBA" id="ARBA00023125"/>
    </source>
</evidence>
<dbReference type="SUPFAM" id="SSF46955">
    <property type="entry name" value="Putative DNA-binding domain"/>
    <property type="match status" value="1"/>
</dbReference>
<organism evidence="4 5">
    <name type="scientific">Yaniella flava</name>
    <dbReference type="NCBI Taxonomy" id="287930"/>
    <lineage>
        <taxon>Bacteria</taxon>
        <taxon>Bacillati</taxon>
        <taxon>Actinomycetota</taxon>
        <taxon>Actinomycetes</taxon>
        <taxon>Micrococcales</taxon>
        <taxon>Micrococcaceae</taxon>
        <taxon>Yaniella</taxon>
    </lineage>
</organism>
<evidence type="ECO:0000313" key="5">
    <source>
        <dbReference type="Proteomes" id="UP001501461"/>
    </source>
</evidence>
<dbReference type="PROSITE" id="PS50937">
    <property type="entry name" value="HTH_MERR_2"/>
    <property type="match status" value="1"/>
</dbReference>
<sequence length="265" mass="29023">MSTDHNMTDGEDQVTYGLAELSERSGVAARTIRFYTTEGLLAAPDKAGRDAVYHAQHLVTLELIRELQGHGFGLASIKEHLNRIPADSSPTTIAMHSTMLAPWLADRPETITRAELDARTARPLTDEDIAVLHSLGLLKRLDDDDGTQRYEVATALLSLAVELIDIGITPDAAKELAYTIDEAGTRLTAELGDLYTRLVRPVLADKHYSDDDVERFVALFKPVSIAAVARSYEQALSDLRVRESEAAQGRRDARNNTTPDSTQGA</sequence>
<evidence type="ECO:0000256" key="2">
    <source>
        <dbReference type="SAM" id="MobiDB-lite"/>
    </source>
</evidence>
<dbReference type="EMBL" id="BAAAMN010000049">
    <property type="protein sequence ID" value="GAA2043378.1"/>
    <property type="molecule type" value="Genomic_DNA"/>
</dbReference>
<feature type="region of interest" description="Disordered" evidence="2">
    <location>
        <begin position="243"/>
        <end position="265"/>
    </location>
</feature>
<accession>A0ABN2UU08</accession>
<dbReference type="CDD" id="cd00592">
    <property type="entry name" value="HTH_MerR-like"/>
    <property type="match status" value="1"/>
</dbReference>
<proteinExistence type="predicted"/>
<evidence type="ECO:0000259" key="3">
    <source>
        <dbReference type="PROSITE" id="PS50937"/>
    </source>
</evidence>
<dbReference type="Proteomes" id="UP001501461">
    <property type="component" value="Unassembled WGS sequence"/>
</dbReference>
<dbReference type="Pfam" id="PF13411">
    <property type="entry name" value="MerR_1"/>
    <property type="match status" value="1"/>
</dbReference>
<comment type="caution">
    <text evidence="4">The sequence shown here is derived from an EMBL/GenBank/DDBJ whole genome shotgun (WGS) entry which is preliminary data.</text>
</comment>
<evidence type="ECO:0000313" key="4">
    <source>
        <dbReference type="EMBL" id="GAA2043378.1"/>
    </source>
</evidence>
<dbReference type="InterPro" id="IPR009061">
    <property type="entry name" value="DNA-bd_dom_put_sf"/>
</dbReference>
<dbReference type="InterPro" id="IPR000551">
    <property type="entry name" value="MerR-type_HTH_dom"/>
</dbReference>
<dbReference type="PANTHER" id="PTHR30204">
    <property type="entry name" value="REDOX-CYCLING DRUG-SENSING TRANSCRIPTIONAL ACTIVATOR SOXR"/>
    <property type="match status" value="1"/>
</dbReference>